<gene>
    <name evidence="2" type="ORF">VP01_2082g1</name>
</gene>
<evidence type="ECO:0000313" key="3">
    <source>
        <dbReference type="Proteomes" id="UP000037035"/>
    </source>
</evidence>
<evidence type="ECO:0000256" key="1">
    <source>
        <dbReference type="SAM" id="MobiDB-lite"/>
    </source>
</evidence>
<organism evidence="2 3">
    <name type="scientific">Puccinia sorghi</name>
    <dbReference type="NCBI Taxonomy" id="27349"/>
    <lineage>
        <taxon>Eukaryota</taxon>
        <taxon>Fungi</taxon>
        <taxon>Dikarya</taxon>
        <taxon>Basidiomycota</taxon>
        <taxon>Pucciniomycotina</taxon>
        <taxon>Pucciniomycetes</taxon>
        <taxon>Pucciniales</taxon>
        <taxon>Pucciniaceae</taxon>
        <taxon>Puccinia</taxon>
    </lineage>
</organism>
<comment type="caution">
    <text evidence="2">The sequence shown here is derived from an EMBL/GenBank/DDBJ whole genome shotgun (WGS) entry which is preliminary data.</text>
</comment>
<proteinExistence type="predicted"/>
<evidence type="ECO:0000313" key="2">
    <source>
        <dbReference type="EMBL" id="KNZ57745.1"/>
    </source>
</evidence>
<feature type="region of interest" description="Disordered" evidence="1">
    <location>
        <begin position="36"/>
        <end position="63"/>
    </location>
</feature>
<keyword evidence="3" id="KW-1185">Reference proteome</keyword>
<reference evidence="2 3" key="1">
    <citation type="submission" date="2015-08" db="EMBL/GenBank/DDBJ databases">
        <title>Next Generation Sequencing and Analysis of the Genome of Puccinia sorghi L Schw, the Causal Agent of Maize Common Rust.</title>
        <authorList>
            <person name="Rochi L."/>
            <person name="Burguener G."/>
            <person name="Darino M."/>
            <person name="Turjanski A."/>
            <person name="Kreff E."/>
            <person name="Dieguez M.J."/>
            <person name="Sacco F."/>
        </authorList>
    </citation>
    <scope>NUCLEOTIDE SEQUENCE [LARGE SCALE GENOMIC DNA]</scope>
    <source>
        <strain evidence="2 3">RO10H11247</strain>
    </source>
</reference>
<protein>
    <submittedName>
        <fullName evidence="2">Uncharacterized protein</fullName>
    </submittedName>
</protein>
<dbReference type="AlphaFoldDB" id="A0A0L6VC79"/>
<dbReference type="VEuPathDB" id="FungiDB:VP01_2082g1"/>
<sequence>MGKEWLAATSLDTQMTLAAEAAAQLDLLALLPPDMASSQHHPLSSNQSGFDHPPPPQPQRNPDAMEIDAIRMTPTFRFLLDISRLLCRARNLCFQCLSPIVPGTHTGSLNCPNPPISSERRQAFINKSQNNSPAQVNSIHLSASTPSPLTYQPVIPQDPFLTPLKKPHWRTSILDRRLSGLMSLLKITTLQIVLRSRYHWQRYMCVWIGSWHGRVGIGLGYLSHQSNTECI</sequence>
<feature type="compositionally biased region" description="Polar residues" evidence="1">
    <location>
        <begin position="36"/>
        <end position="49"/>
    </location>
</feature>
<dbReference type="Proteomes" id="UP000037035">
    <property type="component" value="Unassembled WGS sequence"/>
</dbReference>
<name>A0A0L6VC79_9BASI</name>
<dbReference type="EMBL" id="LAVV01006929">
    <property type="protein sequence ID" value="KNZ57745.1"/>
    <property type="molecule type" value="Genomic_DNA"/>
</dbReference>
<dbReference type="OrthoDB" id="2273864at2759"/>
<accession>A0A0L6VC79</accession>